<dbReference type="SUPFAM" id="SSF50156">
    <property type="entry name" value="PDZ domain-like"/>
    <property type="match status" value="1"/>
</dbReference>
<dbReference type="PROSITE" id="PS50009">
    <property type="entry name" value="RASGEF_CAT"/>
    <property type="match status" value="1"/>
</dbReference>
<dbReference type="Pfam" id="PF00617">
    <property type="entry name" value="RasGEF"/>
    <property type="match status" value="1"/>
</dbReference>
<evidence type="ECO:0000256" key="3">
    <source>
        <dbReference type="SAM" id="MobiDB-lite"/>
    </source>
</evidence>
<keyword evidence="1 2" id="KW-0344">Guanine-nucleotide releasing factor</keyword>
<reference evidence="7" key="1">
    <citation type="submission" date="2020-11" db="EMBL/GenBank/DDBJ databases">
        <authorList>
            <person name="Tran Van P."/>
        </authorList>
    </citation>
    <scope>NUCLEOTIDE SEQUENCE</scope>
</reference>
<dbReference type="PANTHER" id="PTHR23113">
    <property type="entry name" value="GUANINE NUCLEOTIDE EXCHANGE FACTOR"/>
    <property type="match status" value="1"/>
</dbReference>
<accession>A0A7R9Q284</accession>
<feature type="region of interest" description="Disordered" evidence="3">
    <location>
        <begin position="534"/>
        <end position="556"/>
    </location>
</feature>
<dbReference type="Gene3D" id="1.10.840.10">
    <property type="entry name" value="Ras guanine-nucleotide exchange factors catalytic domain"/>
    <property type="match status" value="1"/>
</dbReference>
<dbReference type="Gene3D" id="2.30.42.10">
    <property type="match status" value="1"/>
</dbReference>
<dbReference type="PANTHER" id="PTHR23113:SF249">
    <property type="entry name" value="RAP GUANINE NUCLEOTIDE EXCHANGE FACTOR 6"/>
    <property type="match status" value="1"/>
</dbReference>
<dbReference type="InterPro" id="IPR036034">
    <property type="entry name" value="PDZ_sf"/>
</dbReference>
<dbReference type="GO" id="GO:0005085">
    <property type="term" value="F:guanyl-nucleotide exchange factor activity"/>
    <property type="evidence" value="ECO:0007669"/>
    <property type="project" value="UniProtKB-KW"/>
</dbReference>
<feature type="compositionally biased region" description="Acidic residues" evidence="3">
    <location>
        <begin position="40"/>
        <end position="56"/>
    </location>
</feature>
<feature type="compositionally biased region" description="Low complexity" evidence="3">
    <location>
        <begin position="543"/>
        <end position="556"/>
    </location>
</feature>
<dbReference type="SMART" id="SM00228">
    <property type="entry name" value="PDZ"/>
    <property type="match status" value="1"/>
</dbReference>
<organism evidence="7">
    <name type="scientific">Medioppia subpectinata</name>
    <dbReference type="NCBI Taxonomy" id="1979941"/>
    <lineage>
        <taxon>Eukaryota</taxon>
        <taxon>Metazoa</taxon>
        <taxon>Ecdysozoa</taxon>
        <taxon>Arthropoda</taxon>
        <taxon>Chelicerata</taxon>
        <taxon>Arachnida</taxon>
        <taxon>Acari</taxon>
        <taxon>Acariformes</taxon>
        <taxon>Sarcoptiformes</taxon>
        <taxon>Oribatida</taxon>
        <taxon>Brachypylina</taxon>
        <taxon>Oppioidea</taxon>
        <taxon>Oppiidae</taxon>
        <taxon>Medioppia</taxon>
    </lineage>
</organism>
<dbReference type="Gene3D" id="1.20.870.10">
    <property type="entry name" value="Son of sevenless (SoS) protein Chain: S domain 1"/>
    <property type="match status" value="1"/>
</dbReference>
<dbReference type="PROSITE" id="PS50106">
    <property type="entry name" value="PDZ"/>
    <property type="match status" value="1"/>
</dbReference>
<dbReference type="EMBL" id="OC860611">
    <property type="protein sequence ID" value="CAD7628733.1"/>
    <property type="molecule type" value="Genomic_DNA"/>
</dbReference>
<dbReference type="EMBL" id="CAJPIZ010006036">
    <property type="protein sequence ID" value="CAG2109163.1"/>
    <property type="molecule type" value="Genomic_DNA"/>
</dbReference>
<sequence length="792" mass="90122">MSQNANRNSISINSANSQTSLQSSNNSRVFDFEGLEESLVDDRNDSDDDDDVDDDFQTLPNEQHFHRIRNALIRDSQNRSDEDLDLIHDFLALIARQKTTQTTLNDKDYATRRLLAKHMVLAEIESRDTRVLTHGERLDAYCVVACGSLRHVMHTSSHTTPEDDDSCVDCVDGECVSSRVSSCVVSEASKTRFLTIGDEFGASLDDRVVFGEIFTNEDFVWVLCVPHVIFDDICGQKTFRTLFDENNEKILEIRNQTNNELIRATKERLLELLFASDDNSSSCETTLDDSTSFIADFLLTFRLFLGPKEESVRQLLERVIDNLENERNVEKNVKISLFWISNHFHDFRDKALLRALSAAIRDKLHKKLFYFTLSSKSRERHVTLTRSERAAPLPFSLIGGYECSSRLFVDDVIEEECDLQRGDRVITINGVDCHVMEVSRALQLCRSSTHVSLLVRFDPNLFHALLDGQNSRQNDTKRHLSQNDAKTLTTTHASFASLKPIQQLSSQSLSSSVVAANNANNNWKQKVRQIVQNVTTNNKHNATTPTTTTTTETSPETTPEILKIYYESDFRYLPIHVTTTARECIQLALIEFQLNSSFSSRDFALYEYKLIDNDRTTAKTTPTTTATSAVKRLSDNSQNLVQNLSLDSRIYLKCVTAPSAANNEADVTREISRESHDNSLLSLDGDAIARELMDRDFALFCRIESQQFIYDLTTNDDKSDDRRLELKAFEERTNREMFWTINQILFAANSTQKRVKSVKQLIRVATACKQCQNFNSLFAILSGLSHQSVERQ</sequence>
<evidence type="ECO:0000256" key="1">
    <source>
        <dbReference type="ARBA" id="ARBA00022658"/>
    </source>
</evidence>
<dbReference type="SUPFAM" id="SSF48366">
    <property type="entry name" value="Ras GEF"/>
    <property type="match status" value="1"/>
</dbReference>
<name>A0A7R9Q284_9ACAR</name>
<dbReference type="GO" id="GO:0007265">
    <property type="term" value="P:Ras protein signal transduction"/>
    <property type="evidence" value="ECO:0007669"/>
    <property type="project" value="TreeGrafter"/>
</dbReference>
<dbReference type="InterPro" id="IPR008937">
    <property type="entry name" value="Ras-like_GEF"/>
</dbReference>
<dbReference type="AlphaFoldDB" id="A0A7R9Q284"/>
<evidence type="ECO:0000256" key="2">
    <source>
        <dbReference type="PROSITE-ProRule" id="PRU00168"/>
    </source>
</evidence>
<dbReference type="PROSITE" id="PS50212">
    <property type="entry name" value="RASGEF_NTER"/>
    <property type="match status" value="1"/>
</dbReference>
<dbReference type="InterPro" id="IPR001895">
    <property type="entry name" value="RASGEF_cat_dom"/>
</dbReference>
<dbReference type="InterPro" id="IPR001478">
    <property type="entry name" value="PDZ"/>
</dbReference>
<dbReference type="InterPro" id="IPR000651">
    <property type="entry name" value="Ras-like_Gua-exchang_fac_N"/>
</dbReference>
<evidence type="ECO:0000313" key="8">
    <source>
        <dbReference type="Proteomes" id="UP000759131"/>
    </source>
</evidence>
<dbReference type="InterPro" id="IPR023578">
    <property type="entry name" value="Ras_GEF_dom_sf"/>
</dbReference>
<feature type="region of interest" description="Disordered" evidence="3">
    <location>
        <begin position="1"/>
        <end position="25"/>
    </location>
</feature>
<keyword evidence="8" id="KW-1185">Reference proteome</keyword>
<dbReference type="GO" id="GO:0016324">
    <property type="term" value="C:apical plasma membrane"/>
    <property type="evidence" value="ECO:0007669"/>
    <property type="project" value="TreeGrafter"/>
</dbReference>
<gene>
    <name evidence="7" type="ORF">OSB1V03_LOCUS9154</name>
</gene>
<evidence type="ECO:0000259" key="5">
    <source>
        <dbReference type="PROSITE" id="PS50106"/>
    </source>
</evidence>
<proteinExistence type="predicted"/>
<feature type="domain" description="Ras-GEF" evidence="4">
    <location>
        <begin position="684"/>
        <end position="792"/>
    </location>
</feature>
<dbReference type="OrthoDB" id="21144at2759"/>
<feature type="domain" description="PDZ" evidence="5">
    <location>
        <begin position="381"/>
        <end position="439"/>
    </location>
</feature>
<evidence type="ECO:0000313" key="7">
    <source>
        <dbReference type="EMBL" id="CAD7628733.1"/>
    </source>
</evidence>
<feature type="non-terminal residue" evidence="7">
    <location>
        <position position="1"/>
    </location>
</feature>
<dbReference type="Proteomes" id="UP000759131">
    <property type="component" value="Unassembled WGS sequence"/>
</dbReference>
<feature type="region of interest" description="Disordered" evidence="3">
    <location>
        <begin position="40"/>
        <end position="60"/>
    </location>
</feature>
<feature type="domain" description="N-terminal Ras-GEF" evidence="6">
    <location>
        <begin position="257"/>
        <end position="389"/>
    </location>
</feature>
<evidence type="ECO:0000259" key="4">
    <source>
        <dbReference type="PROSITE" id="PS50009"/>
    </source>
</evidence>
<dbReference type="InterPro" id="IPR036964">
    <property type="entry name" value="RASGEF_cat_dom_sf"/>
</dbReference>
<protein>
    <submittedName>
        <fullName evidence="7">Uncharacterized protein</fullName>
    </submittedName>
</protein>
<evidence type="ECO:0000259" key="6">
    <source>
        <dbReference type="PROSITE" id="PS50212"/>
    </source>
</evidence>